<sequence length="234" mass="26362">MGEFLQSCFLFTNLENVRSHGADLALIVGIGGLGIVFQIIIRMDSDDSDLNGDNEVNWVEEENKWLLSCAIAIKGIIISHKLNSTRMPCRTSSRTGNIFIHEVLNGHPRRCYEDFILNVPVFKMLCSDIATRYGLKATRNICIEESVGIFLMTLAYRCGNRLIQETVNHSGETIHGHFHAVLKVMLKLGADIIKPNANYKENVPVHILNNSRYYPTIKVLPISCFVFDPIILID</sequence>
<evidence type="ECO:0000259" key="1">
    <source>
        <dbReference type="Pfam" id="PF26138"/>
    </source>
</evidence>
<dbReference type="Proteomes" id="UP000243975">
    <property type="component" value="Unassembled WGS sequence"/>
</dbReference>
<evidence type="ECO:0000313" key="3">
    <source>
        <dbReference type="Proteomes" id="UP000243975"/>
    </source>
</evidence>
<dbReference type="Gramene" id="KVI07849">
    <property type="protein sequence ID" value="KVI07849"/>
    <property type="gene ID" value="Ccrd_013786"/>
</dbReference>
<reference evidence="2 3" key="1">
    <citation type="journal article" date="2016" name="Sci. Rep.">
        <title>The genome sequence of the outbreeding globe artichoke constructed de novo incorporating a phase-aware low-pass sequencing strategy of F1 progeny.</title>
        <authorList>
            <person name="Scaglione D."/>
            <person name="Reyes-Chin-Wo S."/>
            <person name="Acquadro A."/>
            <person name="Froenicke L."/>
            <person name="Portis E."/>
            <person name="Beitel C."/>
            <person name="Tirone M."/>
            <person name="Mauro R."/>
            <person name="Lo Monaco A."/>
            <person name="Mauromicale G."/>
            <person name="Faccioli P."/>
            <person name="Cattivelli L."/>
            <person name="Rieseberg L."/>
            <person name="Michelmore R."/>
            <person name="Lanteri S."/>
        </authorList>
    </citation>
    <scope>NUCLEOTIDE SEQUENCE [LARGE SCALE GENOMIC DNA]</scope>
    <source>
        <strain evidence="2">2C</strain>
    </source>
</reference>
<evidence type="ECO:0000313" key="2">
    <source>
        <dbReference type="EMBL" id="KVI07849.1"/>
    </source>
</evidence>
<proteinExistence type="predicted"/>
<feature type="domain" description="DUF8040" evidence="1">
    <location>
        <begin position="91"/>
        <end position="186"/>
    </location>
</feature>
<dbReference type="InterPro" id="IPR045249">
    <property type="entry name" value="HARBI1-like"/>
</dbReference>
<keyword evidence="3" id="KW-1185">Reference proteome</keyword>
<dbReference type="InterPro" id="IPR058353">
    <property type="entry name" value="DUF8040"/>
</dbReference>
<dbReference type="Pfam" id="PF26138">
    <property type="entry name" value="DUF8040"/>
    <property type="match status" value="1"/>
</dbReference>
<protein>
    <recommendedName>
        <fullName evidence="1">DUF8040 domain-containing protein</fullName>
    </recommendedName>
</protein>
<dbReference type="EMBL" id="LEKV01001481">
    <property type="protein sequence ID" value="KVI07849.1"/>
    <property type="molecule type" value="Genomic_DNA"/>
</dbReference>
<organism evidence="2 3">
    <name type="scientific">Cynara cardunculus var. scolymus</name>
    <name type="common">Globe artichoke</name>
    <name type="synonym">Cynara scolymus</name>
    <dbReference type="NCBI Taxonomy" id="59895"/>
    <lineage>
        <taxon>Eukaryota</taxon>
        <taxon>Viridiplantae</taxon>
        <taxon>Streptophyta</taxon>
        <taxon>Embryophyta</taxon>
        <taxon>Tracheophyta</taxon>
        <taxon>Spermatophyta</taxon>
        <taxon>Magnoliopsida</taxon>
        <taxon>eudicotyledons</taxon>
        <taxon>Gunneridae</taxon>
        <taxon>Pentapetalae</taxon>
        <taxon>asterids</taxon>
        <taxon>campanulids</taxon>
        <taxon>Asterales</taxon>
        <taxon>Asteraceae</taxon>
        <taxon>Carduoideae</taxon>
        <taxon>Cardueae</taxon>
        <taxon>Carduinae</taxon>
        <taxon>Cynara</taxon>
    </lineage>
</organism>
<name>A0A103YEY1_CYNCS</name>
<accession>A0A103YEY1</accession>
<dbReference type="PANTHER" id="PTHR22930">
    <property type="match status" value="1"/>
</dbReference>
<gene>
    <name evidence="2" type="ORF">Ccrd_013786</name>
</gene>
<dbReference type="AlphaFoldDB" id="A0A103YEY1"/>
<comment type="caution">
    <text evidence="2">The sequence shown here is derived from an EMBL/GenBank/DDBJ whole genome shotgun (WGS) entry which is preliminary data.</text>
</comment>
<dbReference type="PANTHER" id="PTHR22930:SF221">
    <property type="entry name" value="NUCLEASE HARBI1"/>
    <property type="match status" value="1"/>
</dbReference>